<proteinExistence type="predicted"/>
<sequence length="93" mass="10354">MNFLSDWVKSVHTHVKSTKHPEAELRDLVIAELRPHLQLSMKEPRNMAAIQLQLEMSSGLWAGRQPSSSRNTTSKTGVGKQHSSLGVPQKPTL</sequence>
<feature type="compositionally biased region" description="Polar residues" evidence="1">
    <location>
        <begin position="65"/>
        <end position="93"/>
    </location>
</feature>
<feature type="region of interest" description="Disordered" evidence="1">
    <location>
        <begin position="60"/>
        <end position="93"/>
    </location>
</feature>
<protein>
    <submittedName>
        <fullName evidence="2">Uncharacterized protein</fullName>
    </submittedName>
</protein>
<name>A0A4Z2HN35_9TELE</name>
<reference evidence="2 3" key="1">
    <citation type="submission" date="2019-03" db="EMBL/GenBank/DDBJ databases">
        <title>First draft genome of Liparis tanakae, snailfish: a comprehensive survey of snailfish specific genes.</title>
        <authorList>
            <person name="Kim W."/>
            <person name="Song I."/>
            <person name="Jeong J.-H."/>
            <person name="Kim D."/>
            <person name="Kim S."/>
            <person name="Ryu S."/>
            <person name="Song J.Y."/>
            <person name="Lee S.K."/>
        </authorList>
    </citation>
    <scope>NUCLEOTIDE SEQUENCE [LARGE SCALE GENOMIC DNA]</scope>
    <source>
        <tissue evidence="2">Muscle</tissue>
    </source>
</reference>
<evidence type="ECO:0000313" key="2">
    <source>
        <dbReference type="EMBL" id="TNN67000.1"/>
    </source>
</evidence>
<organism evidence="2 3">
    <name type="scientific">Liparis tanakae</name>
    <name type="common">Tanaka's snailfish</name>
    <dbReference type="NCBI Taxonomy" id="230148"/>
    <lineage>
        <taxon>Eukaryota</taxon>
        <taxon>Metazoa</taxon>
        <taxon>Chordata</taxon>
        <taxon>Craniata</taxon>
        <taxon>Vertebrata</taxon>
        <taxon>Euteleostomi</taxon>
        <taxon>Actinopterygii</taxon>
        <taxon>Neopterygii</taxon>
        <taxon>Teleostei</taxon>
        <taxon>Neoteleostei</taxon>
        <taxon>Acanthomorphata</taxon>
        <taxon>Eupercaria</taxon>
        <taxon>Perciformes</taxon>
        <taxon>Cottioidei</taxon>
        <taxon>Cottales</taxon>
        <taxon>Liparidae</taxon>
        <taxon>Liparis</taxon>
    </lineage>
</organism>
<comment type="caution">
    <text evidence="2">The sequence shown here is derived from an EMBL/GenBank/DDBJ whole genome shotgun (WGS) entry which is preliminary data.</text>
</comment>
<dbReference type="Proteomes" id="UP000314294">
    <property type="component" value="Unassembled WGS sequence"/>
</dbReference>
<evidence type="ECO:0000256" key="1">
    <source>
        <dbReference type="SAM" id="MobiDB-lite"/>
    </source>
</evidence>
<dbReference type="AlphaFoldDB" id="A0A4Z2HN35"/>
<keyword evidence="3" id="KW-1185">Reference proteome</keyword>
<evidence type="ECO:0000313" key="3">
    <source>
        <dbReference type="Proteomes" id="UP000314294"/>
    </source>
</evidence>
<gene>
    <name evidence="2" type="ORF">EYF80_022773</name>
</gene>
<dbReference type="EMBL" id="SRLO01000211">
    <property type="protein sequence ID" value="TNN67000.1"/>
    <property type="molecule type" value="Genomic_DNA"/>
</dbReference>
<accession>A0A4Z2HN35</accession>